<feature type="compositionally biased region" description="Pro residues" evidence="1">
    <location>
        <begin position="321"/>
        <end position="339"/>
    </location>
</feature>
<dbReference type="EMBL" id="BMJJ01000008">
    <property type="protein sequence ID" value="GGD26926.1"/>
    <property type="molecule type" value="Genomic_DNA"/>
</dbReference>
<dbReference type="AlphaFoldDB" id="A0A917DCM8"/>
<feature type="compositionally biased region" description="Basic and acidic residues" evidence="1">
    <location>
        <begin position="296"/>
        <end position="311"/>
    </location>
</feature>
<dbReference type="GO" id="GO:0004540">
    <property type="term" value="F:RNA nuclease activity"/>
    <property type="evidence" value="ECO:0007669"/>
    <property type="project" value="InterPro"/>
</dbReference>
<keyword evidence="4" id="KW-1185">Reference proteome</keyword>
<dbReference type="CDD" id="cd10146">
    <property type="entry name" value="LabA_like_C"/>
    <property type="match status" value="1"/>
</dbReference>
<name>A0A917DCM8_9HYPH</name>
<evidence type="ECO:0000313" key="3">
    <source>
        <dbReference type="EMBL" id="GGD26926.1"/>
    </source>
</evidence>
<reference evidence="3" key="2">
    <citation type="submission" date="2020-09" db="EMBL/GenBank/DDBJ databases">
        <authorList>
            <person name="Sun Q."/>
            <person name="Zhou Y."/>
        </authorList>
    </citation>
    <scope>NUCLEOTIDE SEQUENCE</scope>
    <source>
        <strain evidence="3">CGMCC 1.15493</strain>
    </source>
</reference>
<dbReference type="PROSITE" id="PS51644">
    <property type="entry name" value="HTH_OST"/>
    <property type="match status" value="1"/>
</dbReference>
<dbReference type="InterPro" id="IPR025605">
    <property type="entry name" value="OST-HTH/LOTUS_dom"/>
</dbReference>
<dbReference type="Gene3D" id="3.40.50.1010">
    <property type="entry name" value="5'-nuclease"/>
    <property type="match status" value="1"/>
</dbReference>
<dbReference type="Pfam" id="PF01936">
    <property type="entry name" value="NYN"/>
    <property type="match status" value="1"/>
</dbReference>
<evidence type="ECO:0000313" key="4">
    <source>
        <dbReference type="Proteomes" id="UP000613160"/>
    </source>
</evidence>
<comment type="caution">
    <text evidence="3">The sequence shown here is derived from an EMBL/GenBank/DDBJ whole genome shotgun (WGS) entry which is preliminary data.</text>
</comment>
<protein>
    <recommendedName>
        <fullName evidence="2">HTH OST-type domain-containing protein</fullName>
    </recommendedName>
</protein>
<feature type="region of interest" description="Disordered" evidence="1">
    <location>
        <begin position="262"/>
        <end position="395"/>
    </location>
</feature>
<sequence length="395" mass="42348">MNDTRSARLAVLIDADNASAKIADGLFEEIAKIGEASVRRIYGDFSTQRMKGWTDILARHAIIPHQQFAYTTGKNASDITLVIDAMDLLHSGRFDGFCLVSSDSDFTRLASRIREQGVNVFGFGEQKTPESFRQACRRFIYTENLLPQRVSQSRDSVEAVQAPLREKADALPMLSRVIDQMESEDGWVNLGTFGKQLQNLYTDFDPRTYGERKLSDLVRRTHAFEINHPEGGSLLIRLKQHATPKPAGLPVAPAIAEVPETSLEPAEAPKPAARRPAARTASGKPATSRRSAAKPAAEKTMAEKPAAKPETKAAASTPRSPAAPAPTAPAPAPAAPAPAPAATRTPAETAAPAPKPVPIFAAPAPETSRPDAAAAESAAPKPRPRTRRPLGTPRG</sequence>
<dbReference type="Gene3D" id="3.30.420.610">
    <property type="entry name" value="LOTUS domain-like"/>
    <property type="match status" value="1"/>
</dbReference>
<dbReference type="InterPro" id="IPR041966">
    <property type="entry name" value="LOTUS-like"/>
</dbReference>
<dbReference type="PANTHER" id="PTHR35811:SF1">
    <property type="entry name" value="HTH OST-TYPE DOMAIN-CONTAINING PROTEIN"/>
    <property type="match status" value="1"/>
</dbReference>
<gene>
    <name evidence="3" type="ORF">GCM10011335_32450</name>
</gene>
<dbReference type="PANTHER" id="PTHR35811">
    <property type="entry name" value="SLR1870 PROTEIN"/>
    <property type="match status" value="1"/>
</dbReference>
<feature type="compositionally biased region" description="Low complexity" evidence="1">
    <location>
        <begin position="370"/>
        <end position="380"/>
    </location>
</feature>
<accession>A0A917DCM8</accession>
<feature type="domain" description="HTH OST-type" evidence="2">
    <location>
        <begin position="166"/>
        <end position="240"/>
    </location>
</feature>
<dbReference type="CDD" id="cd11297">
    <property type="entry name" value="PIN_LabA-like_N_1"/>
    <property type="match status" value="1"/>
</dbReference>
<dbReference type="InterPro" id="IPR021139">
    <property type="entry name" value="NYN"/>
</dbReference>
<reference evidence="3" key="1">
    <citation type="journal article" date="2014" name="Int. J. Syst. Evol. Microbiol.">
        <title>Complete genome sequence of Corynebacterium casei LMG S-19264T (=DSM 44701T), isolated from a smear-ripened cheese.</title>
        <authorList>
            <consortium name="US DOE Joint Genome Institute (JGI-PGF)"/>
            <person name="Walter F."/>
            <person name="Albersmeier A."/>
            <person name="Kalinowski J."/>
            <person name="Ruckert C."/>
        </authorList>
    </citation>
    <scope>NUCLEOTIDE SEQUENCE</scope>
    <source>
        <strain evidence="3">CGMCC 1.15493</strain>
    </source>
</reference>
<proteinExistence type="predicted"/>
<feature type="compositionally biased region" description="Low complexity" evidence="1">
    <location>
        <begin position="340"/>
        <end position="352"/>
    </location>
</feature>
<organism evidence="3 4">
    <name type="scientific">Aureimonas glaciei</name>
    <dbReference type="NCBI Taxonomy" id="1776957"/>
    <lineage>
        <taxon>Bacteria</taxon>
        <taxon>Pseudomonadati</taxon>
        <taxon>Pseudomonadota</taxon>
        <taxon>Alphaproteobacteria</taxon>
        <taxon>Hyphomicrobiales</taxon>
        <taxon>Aurantimonadaceae</taxon>
        <taxon>Aureimonas</taxon>
    </lineage>
</organism>
<evidence type="ECO:0000256" key="1">
    <source>
        <dbReference type="SAM" id="MobiDB-lite"/>
    </source>
</evidence>
<dbReference type="Proteomes" id="UP000613160">
    <property type="component" value="Unassembled WGS sequence"/>
</dbReference>
<dbReference type="Pfam" id="PF12872">
    <property type="entry name" value="OST-HTH"/>
    <property type="match status" value="1"/>
</dbReference>
<evidence type="ECO:0000259" key="2">
    <source>
        <dbReference type="PROSITE" id="PS51644"/>
    </source>
</evidence>